<feature type="chain" id="PRO_5047316551" evidence="6">
    <location>
        <begin position="16"/>
        <end position="466"/>
    </location>
</feature>
<dbReference type="GeneID" id="108564204"/>
<gene>
    <name evidence="8" type="primary">LOC108564204</name>
</gene>
<feature type="signal peptide" evidence="6">
    <location>
        <begin position="1"/>
        <end position="15"/>
    </location>
</feature>
<dbReference type="Pfam" id="PF05577">
    <property type="entry name" value="Peptidase_S28"/>
    <property type="match status" value="1"/>
</dbReference>
<dbReference type="PANTHER" id="PTHR11010:SF38">
    <property type="entry name" value="LYSOSOMAL PRO-X CARBOXYPEPTIDASE"/>
    <property type="match status" value="1"/>
</dbReference>
<keyword evidence="7" id="KW-1185">Reference proteome</keyword>
<dbReference type="InterPro" id="IPR029058">
    <property type="entry name" value="AB_hydrolase_fold"/>
</dbReference>
<dbReference type="InterPro" id="IPR008758">
    <property type="entry name" value="Peptidase_S28"/>
</dbReference>
<dbReference type="GO" id="GO:0004180">
    <property type="term" value="F:carboxypeptidase activity"/>
    <property type="evidence" value="ECO:0007669"/>
    <property type="project" value="UniProtKB-KW"/>
</dbReference>
<evidence type="ECO:0000313" key="8">
    <source>
        <dbReference type="RefSeq" id="XP_017778646.1"/>
    </source>
</evidence>
<evidence type="ECO:0000256" key="2">
    <source>
        <dbReference type="ARBA" id="ARBA00022670"/>
    </source>
</evidence>
<proteinExistence type="inferred from homology"/>
<evidence type="ECO:0000256" key="1">
    <source>
        <dbReference type="ARBA" id="ARBA00011079"/>
    </source>
</evidence>
<keyword evidence="8" id="KW-0121">Carboxypeptidase</keyword>
<accession>A0ABM1MVP6</accession>
<keyword evidence="2" id="KW-0645">Protease</keyword>
<dbReference type="RefSeq" id="XP_017778646.1">
    <property type="nucleotide sequence ID" value="XM_017923157.1"/>
</dbReference>
<comment type="similarity">
    <text evidence="1">Belongs to the peptidase S28 family.</text>
</comment>
<dbReference type="Gene3D" id="1.20.120.980">
    <property type="entry name" value="Serine carboxypeptidase S28, SKS domain"/>
    <property type="match status" value="1"/>
</dbReference>
<sequence>MRIICLLFLFAAAIADETYIYKTEYLQTPVDHFSFTNNETFQLRYLINDTFWRNGGPIFFYTGNEGDITMFAQNTGFMWELGQQLDAMVIFAEHRYYGKSMPFGDKSYAEPKYLGYLTSTQALADYVYLLDFIQKSYKKEPTRIPVIAFGGSYGGMLAAWLRQKYSYAVDGAVASSAPIYQFQGLTDCTAFNNIVSKVYKVSSQNAVRNIKKSWSVIKNITGNDEGKLWLSKEWKLCKPLNSSQDITDLTEALEELYGNIAMINYNYPTNFLAPVPANPVQALCDRIDQSNLDGKDLLTALGKAISIYTNYTGAVKCLDFNSTAGSLGINGWDFQACTEMVMPMCTNLSNEMFEPSAWDFKKTVDDCYKKFGVRITRDDLAILAYGGKEAEYSNLIFTNGLLDPWSSGGVLKSNTRSVYAIIIPDGAHHLDLRSSNSKDRSSVISARENIRNIIQIWLKLYKQTYN</sequence>
<dbReference type="PANTHER" id="PTHR11010">
    <property type="entry name" value="PROTEASE S28 PRO-X CARBOXYPEPTIDASE-RELATED"/>
    <property type="match status" value="1"/>
</dbReference>
<dbReference type="Gene3D" id="3.40.50.1820">
    <property type="entry name" value="alpha/beta hydrolase"/>
    <property type="match status" value="1"/>
</dbReference>
<keyword evidence="3 6" id="KW-0732">Signal</keyword>
<evidence type="ECO:0000256" key="3">
    <source>
        <dbReference type="ARBA" id="ARBA00022729"/>
    </source>
</evidence>
<protein>
    <submittedName>
        <fullName evidence="8">Lysosomal Pro-X carboxypeptidase</fullName>
    </submittedName>
</protein>
<dbReference type="SUPFAM" id="SSF53474">
    <property type="entry name" value="alpha/beta-Hydrolases"/>
    <property type="match status" value="1"/>
</dbReference>
<evidence type="ECO:0000313" key="7">
    <source>
        <dbReference type="Proteomes" id="UP000695000"/>
    </source>
</evidence>
<organism evidence="7 8">
    <name type="scientific">Nicrophorus vespilloides</name>
    <name type="common">Boreal carrion beetle</name>
    <dbReference type="NCBI Taxonomy" id="110193"/>
    <lineage>
        <taxon>Eukaryota</taxon>
        <taxon>Metazoa</taxon>
        <taxon>Ecdysozoa</taxon>
        <taxon>Arthropoda</taxon>
        <taxon>Hexapoda</taxon>
        <taxon>Insecta</taxon>
        <taxon>Pterygota</taxon>
        <taxon>Neoptera</taxon>
        <taxon>Endopterygota</taxon>
        <taxon>Coleoptera</taxon>
        <taxon>Polyphaga</taxon>
        <taxon>Staphyliniformia</taxon>
        <taxon>Silphidae</taxon>
        <taxon>Nicrophorinae</taxon>
        <taxon>Nicrophorus</taxon>
    </lineage>
</organism>
<keyword evidence="5" id="KW-0325">Glycoprotein</keyword>
<reference evidence="8" key="1">
    <citation type="submission" date="2025-08" db="UniProtKB">
        <authorList>
            <consortium name="RefSeq"/>
        </authorList>
    </citation>
    <scope>IDENTIFICATION</scope>
    <source>
        <tissue evidence="8">Whole Larva</tissue>
    </source>
</reference>
<evidence type="ECO:0000256" key="5">
    <source>
        <dbReference type="ARBA" id="ARBA00023180"/>
    </source>
</evidence>
<evidence type="ECO:0000256" key="4">
    <source>
        <dbReference type="ARBA" id="ARBA00022801"/>
    </source>
</evidence>
<keyword evidence="4" id="KW-0378">Hydrolase</keyword>
<name>A0ABM1MVP6_NICVS</name>
<dbReference type="Proteomes" id="UP000695000">
    <property type="component" value="Unplaced"/>
</dbReference>
<dbReference type="InterPro" id="IPR042269">
    <property type="entry name" value="Ser_carbopepase_S28_SKS"/>
</dbReference>
<evidence type="ECO:0000256" key="6">
    <source>
        <dbReference type="SAM" id="SignalP"/>
    </source>
</evidence>